<dbReference type="PANTHER" id="PTHR43639:SF1">
    <property type="entry name" value="SHORT-CHAIN DEHYDROGENASE_REDUCTASE FAMILY PROTEIN"/>
    <property type="match status" value="1"/>
</dbReference>
<dbReference type="InterPro" id="IPR036291">
    <property type="entry name" value="NAD(P)-bd_dom_sf"/>
</dbReference>
<evidence type="ECO:0000313" key="4">
    <source>
        <dbReference type="Proteomes" id="UP001518140"/>
    </source>
</evidence>
<dbReference type="Gene3D" id="3.40.50.720">
    <property type="entry name" value="NAD(P)-binding Rossmann-like Domain"/>
    <property type="match status" value="1"/>
</dbReference>
<gene>
    <name evidence="3" type="ORF">G6048_37325</name>
</gene>
<evidence type="ECO:0000256" key="2">
    <source>
        <dbReference type="ARBA" id="ARBA00023002"/>
    </source>
</evidence>
<reference evidence="3 4" key="1">
    <citation type="submission" date="2020-02" db="EMBL/GenBank/DDBJ databases">
        <title>Whole-genome analyses of novel actinobacteria.</title>
        <authorList>
            <person name="Sahin N."/>
            <person name="Tokatli A."/>
        </authorList>
    </citation>
    <scope>NUCLEOTIDE SEQUENCE [LARGE SCALE GENOMIC DNA]</scope>
    <source>
        <strain evidence="3 4">YC419</strain>
    </source>
</reference>
<proteinExistence type="inferred from homology"/>
<keyword evidence="2" id="KW-0560">Oxidoreductase</keyword>
<keyword evidence="4" id="KW-1185">Reference proteome</keyword>
<protein>
    <submittedName>
        <fullName evidence="3">SDR family oxidoreductase</fullName>
    </submittedName>
</protein>
<dbReference type="PROSITE" id="PS00061">
    <property type="entry name" value="ADH_SHORT"/>
    <property type="match status" value="1"/>
</dbReference>
<dbReference type="InterPro" id="IPR020904">
    <property type="entry name" value="Sc_DH/Rdtase_CS"/>
</dbReference>
<dbReference type="RefSeq" id="WP_165344031.1">
    <property type="nucleotide sequence ID" value="NZ_JAAKZX010000185.1"/>
</dbReference>
<dbReference type="EMBL" id="JAAKZX010000185">
    <property type="protein sequence ID" value="NGO47514.1"/>
    <property type="molecule type" value="Genomic_DNA"/>
</dbReference>
<sequence length="249" mass="25891">MTTGVTVVTGGSRGIGAAVARRLGGLEGRVCISYREDAEAARSVVSDVIAAGGEAVAVQADMSRPDDIERLFTTADKELGTLSGLVNNVGILEQQCRVDELDAARLRRILDTNVVGYFMCARQAVLRMSTMHGGVGGAIVNVSSAASRLGAPGEYVDYAASKGAVDTLTTGLSLEVASEGIRVNAVRPGFIRTQIHASGGDPDRVARVERNLPMRRGGDPDEVAAAVVWLLSAQASYVTGSFIDLAGGK</sequence>
<name>A0ABX0E3T3_9ACTN</name>
<dbReference type="SUPFAM" id="SSF51735">
    <property type="entry name" value="NAD(P)-binding Rossmann-fold domains"/>
    <property type="match status" value="1"/>
</dbReference>
<dbReference type="Proteomes" id="UP001518140">
    <property type="component" value="Unassembled WGS sequence"/>
</dbReference>
<dbReference type="InterPro" id="IPR002347">
    <property type="entry name" value="SDR_fam"/>
</dbReference>
<accession>A0ABX0E3T3</accession>
<dbReference type="Pfam" id="PF13561">
    <property type="entry name" value="adh_short_C2"/>
    <property type="match status" value="1"/>
</dbReference>
<evidence type="ECO:0000256" key="1">
    <source>
        <dbReference type="ARBA" id="ARBA00006484"/>
    </source>
</evidence>
<dbReference type="PRINTS" id="PR00081">
    <property type="entry name" value="GDHRDH"/>
</dbReference>
<organism evidence="3 4">
    <name type="scientific">Streptomyces ureilyticus</name>
    <dbReference type="NCBI Taxonomy" id="1775131"/>
    <lineage>
        <taxon>Bacteria</taxon>
        <taxon>Bacillati</taxon>
        <taxon>Actinomycetota</taxon>
        <taxon>Actinomycetes</taxon>
        <taxon>Kitasatosporales</taxon>
        <taxon>Streptomycetaceae</taxon>
        <taxon>Streptomyces</taxon>
    </lineage>
</organism>
<evidence type="ECO:0000313" key="3">
    <source>
        <dbReference type="EMBL" id="NGO47514.1"/>
    </source>
</evidence>
<comment type="similarity">
    <text evidence="1">Belongs to the short-chain dehydrogenases/reductases (SDR) family.</text>
</comment>
<comment type="caution">
    <text evidence="3">The sequence shown here is derived from an EMBL/GenBank/DDBJ whole genome shotgun (WGS) entry which is preliminary data.</text>
</comment>
<dbReference type="PRINTS" id="PR00080">
    <property type="entry name" value="SDRFAMILY"/>
</dbReference>
<dbReference type="PANTHER" id="PTHR43639">
    <property type="entry name" value="OXIDOREDUCTASE, SHORT-CHAIN DEHYDROGENASE/REDUCTASE FAMILY (AFU_ORTHOLOGUE AFUA_5G02870)"/>
    <property type="match status" value="1"/>
</dbReference>